<dbReference type="Pfam" id="PF14492">
    <property type="entry name" value="EFG_III"/>
    <property type="match status" value="1"/>
</dbReference>
<evidence type="ECO:0000256" key="11">
    <source>
        <dbReference type="ARBA" id="ARBA00023187"/>
    </source>
</evidence>
<feature type="compositionally biased region" description="Basic residues" evidence="16">
    <location>
        <begin position="1092"/>
        <end position="1107"/>
    </location>
</feature>
<dbReference type="EMBL" id="LCWF01000148">
    <property type="protein sequence ID" value="KKY17339.1"/>
    <property type="molecule type" value="Genomic_DNA"/>
</dbReference>
<dbReference type="InterPro" id="IPR017850">
    <property type="entry name" value="Alkaline_phosphatase_core_sf"/>
</dbReference>
<dbReference type="GO" id="GO:0046540">
    <property type="term" value="C:U4/U6 x U5 tri-snRNP complex"/>
    <property type="evidence" value="ECO:0007669"/>
    <property type="project" value="TreeGrafter"/>
</dbReference>
<feature type="region of interest" description="Disordered" evidence="16">
    <location>
        <begin position="1"/>
        <end position="44"/>
    </location>
</feature>
<keyword evidence="12" id="KW-0539">Nucleus</keyword>
<gene>
    <name evidence="18" type="ORF">UCRPC4_g05662</name>
</gene>
<evidence type="ECO:0000256" key="4">
    <source>
        <dbReference type="ARBA" id="ARBA00018774"/>
    </source>
</evidence>
<dbReference type="CDD" id="cd04167">
    <property type="entry name" value="Snu114p"/>
    <property type="match status" value="1"/>
</dbReference>
<dbReference type="PANTHER" id="PTHR42908">
    <property type="entry name" value="TRANSLATION ELONGATION FACTOR-RELATED"/>
    <property type="match status" value="1"/>
</dbReference>
<keyword evidence="7" id="KW-0547">Nucleotide-binding</keyword>
<dbReference type="InterPro" id="IPR005225">
    <property type="entry name" value="Small_GTP-bd"/>
</dbReference>
<evidence type="ECO:0000256" key="1">
    <source>
        <dbReference type="ARBA" id="ARBA00004123"/>
    </source>
</evidence>
<feature type="region of interest" description="Disordered" evidence="16">
    <location>
        <begin position="1074"/>
        <end position="1107"/>
    </location>
</feature>
<comment type="subcellular location">
    <subcellularLocation>
        <location evidence="2">Cytoplasm</location>
    </subcellularLocation>
    <subcellularLocation>
        <location evidence="1">Nucleus</location>
    </subcellularLocation>
</comment>
<evidence type="ECO:0000256" key="6">
    <source>
        <dbReference type="ARBA" id="ARBA00022728"/>
    </source>
</evidence>
<dbReference type="FunFam" id="2.40.30.10:FF:000029">
    <property type="entry name" value="116 kDa U5 small nuclear ribonucleoprotein component"/>
    <property type="match status" value="1"/>
</dbReference>
<keyword evidence="8" id="KW-0648">Protein biosynthesis</keyword>
<reference evidence="18 19" key="2">
    <citation type="submission" date="2015-05" db="EMBL/GenBank/DDBJ databases">
        <authorList>
            <person name="Morales-Cruz A."/>
            <person name="Amrine K.C."/>
            <person name="Cantu D."/>
        </authorList>
    </citation>
    <scope>NUCLEOTIDE SEQUENCE [LARGE SCALE GENOMIC DNA]</scope>
    <source>
        <strain evidence="18">UCRPC4</strain>
    </source>
</reference>
<dbReference type="Gene3D" id="3.30.70.870">
    <property type="entry name" value="Elongation Factor G (Translational Gtpase), domain 3"/>
    <property type="match status" value="1"/>
</dbReference>
<feature type="domain" description="Tr-type G" evidence="17">
    <location>
        <begin position="131"/>
        <end position="419"/>
    </location>
</feature>
<evidence type="ECO:0000256" key="16">
    <source>
        <dbReference type="SAM" id="MobiDB-lite"/>
    </source>
</evidence>
<evidence type="ECO:0000256" key="3">
    <source>
        <dbReference type="ARBA" id="ARBA00017891"/>
    </source>
</evidence>
<keyword evidence="9" id="KW-0496">Mitochondrion</keyword>
<dbReference type="SUPFAM" id="SSF54980">
    <property type="entry name" value="EF-G C-terminal domain-like"/>
    <property type="match status" value="2"/>
</dbReference>
<dbReference type="OrthoDB" id="364892at2759"/>
<feature type="region of interest" description="Disordered" evidence="16">
    <location>
        <begin position="1693"/>
        <end position="1722"/>
    </location>
</feature>
<dbReference type="InterPro" id="IPR000795">
    <property type="entry name" value="T_Tr_GTP-bd_dom"/>
</dbReference>
<dbReference type="InterPro" id="IPR000640">
    <property type="entry name" value="EFG_V-like"/>
</dbReference>
<dbReference type="Pfam" id="PF16004">
    <property type="entry name" value="EFTUD2"/>
    <property type="match status" value="1"/>
</dbReference>
<dbReference type="PRINTS" id="PR00315">
    <property type="entry name" value="ELONGATNFCT"/>
</dbReference>
<dbReference type="GO" id="GO:0006412">
    <property type="term" value="P:translation"/>
    <property type="evidence" value="ECO:0007669"/>
    <property type="project" value="UniProtKB-KW"/>
</dbReference>
<dbReference type="PROSITE" id="PS00301">
    <property type="entry name" value="G_TR_1"/>
    <property type="match status" value="1"/>
</dbReference>
<dbReference type="SUPFAM" id="SSF50447">
    <property type="entry name" value="Translation proteins"/>
    <property type="match status" value="1"/>
</dbReference>
<dbReference type="CDD" id="cd16018">
    <property type="entry name" value="Enpp"/>
    <property type="match status" value="1"/>
</dbReference>
<dbReference type="Gene3D" id="3.30.1360.180">
    <property type="match status" value="1"/>
</dbReference>
<feature type="compositionally biased region" description="Acidic residues" evidence="16">
    <location>
        <begin position="16"/>
        <end position="25"/>
    </location>
</feature>
<evidence type="ECO:0000256" key="15">
    <source>
        <dbReference type="ARBA" id="ARBA00045974"/>
    </source>
</evidence>
<keyword evidence="6" id="KW-0747">Spliceosome</keyword>
<dbReference type="InterPro" id="IPR031950">
    <property type="entry name" value="EFTUD2_N"/>
</dbReference>
<dbReference type="PANTHER" id="PTHR42908:SF6">
    <property type="entry name" value="116 KDA U5 SMALL NUCLEAR RIBONUCLEOPROTEIN COMPONENT"/>
    <property type="match status" value="1"/>
</dbReference>
<proteinExistence type="predicted"/>
<name>A0A0G2E3P1_PHACM</name>
<dbReference type="GO" id="GO:0003924">
    <property type="term" value="F:GTPase activity"/>
    <property type="evidence" value="ECO:0007669"/>
    <property type="project" value="InterPro"/>
</dbReference>
<keyword evidence="18" id="KW-0687">Ribonucleoprotein</keyword>
<dbReference type="SUPFAM" id="SSF52540">
    <property type="entry name" value="P-loop containing nucleoside triphosphate hydrolases"/>
    <property type="match status" value="1"/>
</dbReference>
<dbReference type="CDD" id="cd16264">
    <property type="entry name" value="snRNP_III"/>
    <property type="match status" value="1"/>
</dbReference>
<dbReference type="Pfam" id="PF00679">
    <property type="entry name" value="EFG_C"/>
    <property type="match status" value="1"/>
</dbReference>
<dbReference type="InterPro" id="IPR035647">
    <property type="entry name" value="EFG_III/V"/>
</dbReference>
<evidence type="ECO:0000256" key="7">
    <source>
        <dbReference type="ARBA" id="ARBA00022741"/>
    </source>
</evidence>
<dbReference type="FunFam" id="3.30.70.240:FF:000004">
    <property type="entry name" value="116 kDa U5 small nuclear ribonucleoprotein"/>
    <property type="match status" value="1"/>
</dbReference>
<dbReference type="InterPro" id="IPR014721">
    <property type="entry name" value="Ribsml_uS5_D2-typ_fold_subgr"/>
</dbReference>
<feature type="region of interest" description="Disordered" evidence="16">
    <location>
        <begin position="1591"/>
        <end position="1669"/>
    </location>
</feature>
<sequence length="1722" mass="193405">MDDLYDEFGNFIGEAPESEEEEIQDGDAGPSYVYDEESEAASEVNDQQLMEVDDEGPSNAVVLHEDKQYYPTAQQVYGEDVETTVQEEDAQPLSQPIVAPVEQKKFSMQEADLPPVFYSREFMTDLLNFPDQIRNIAFAGHLHHGKTAFMDMLVMQTHNIQDRLEKRQGRKRDEQLRYTDTHFLERERGISIKASPMSLVLQSTKGKSHVFNIMDTPGHVNFVDEVAASLRLVDGVVLIVDVVEGVQINTEQIIKYAVLEDLPLTLVINKMDRLILELKLPPNDAYFKLKHVVEEVNTVIENALPGQGEKRRVSPEKGNVAFACSDMGWCFTLQSFAKMYADTYPKLDAYEFGSRLWGDIFYNPKSRKFSRKGLEERSKRSFVNFVLEPIYKLYSHTISESPEDLKDTLETLGIQLKPSQYKTDAQVLLKLVCEQFFGPPDGFVDMVVRHVPSPIEGAKRKLERYYTGPLDSKVVASMEACDQDGPLVIHVSKLFSTSDASKFNALGRIMSGTAQPGQQVRVLGEGYTIDDEEDMAQATINETWLACTRYNIPTSGVPAGNWVLLSGVDNSIVKTATLVAPTLPDNEDAYIFSPVKHFTESVFKVAVEPINPSELPKMLEGLRKINKSYPLITTKVEESGEHIILGTGELYMDCVLHDLRKLYADMEIKVSDPVTRFSETVVETSAIMCYAITPNKKNKITMIAEPLDDGIAEDIEAGRVKIKDPVRKVGQFFEEKYEWDKLASRSIWAFGPEEMGPNILLDDTLPSQVDKKMLRTVQEGIKQGFQWGTREGPLCEEPIRNTKFRLTDISLAPEAIFRGGGQIIPTARRAVYSSFLMASPRLMEPLYSVSMTGPADSVASLYNVLSRRRGHVLSDGPIAGTPLYSVRGLIPVIDSFGFETDLRIHTQGQATVSLVFDKWSVVPGDPLDRSVKLKSLEMASAMATARDFVLKTRRRKGLAEDVTVSKFLEPDSFVTEFRQAETLRAPSYGSSFGRWVLRNSLMPKMPPAKQDILSPGHYDADASSIPSVSDSEDDLIHDSRGMLEVNEHDQSVLKDEEETERLLTKPNPFEAVQRVFKSNPHDGKPINTSKRESRRRRREQRTAKRLRQSKFDINGGELVYEMEEGFPYQSSQSSTSSLQLDKKIWEGRHDTKARRHFCRHLLCFHVIIVLLFAILAYGAYEASKNFRKAQTSSTLSNGTHLFAPTTIYISLDGFRADFLNRDLTPTLNKLISEGVSPRYMNPSFPSVTFPNHFTLVTGLYPESHGVVGNTFWDPGLEAEFYYTDPARSMQPEWWMAEPLWVTAEKQGIRTAIHMWPGSEAHIPPIEPTYLDKYNGSEALSRKVDRALSLLDLPGDADSSDESDHRPQFIAFYVPNVDADGHLYGPNSTEIRSTISRVDSMLADLFQGLVDRNLTDVVNVIVVSDHGMATTSNDRLIQLDDLIDLDLVDHIDGWPLRGLRLKNPDRDLQQMYEDLRAQSARSDNFEVYTRQTMPERYHFTNNDRIAPLWVVPKTGWAVVERVDFDVAQAKTDGLVYKPKGLHGYDHEHPLMRAISIMRGPSFPHVPNSRLPIFQNVEMYNIVCDSLGVKPNPNNGTLRLPLKPVGLHDEDVPSADDPPPTNSEGKEVWGLPDDADVPDAAPDASKLTGASSVDDEQSDGSNASDADDETTGWLDYFKDRLEAAKEWANAVIDDLKSKGWQETADSEASGGDKLSGPSHLFEER</sequence>
<dbReference type="InterPro" id="IPR031157">
    <property type="entry name" value="G_TR_CS"/>
</dbReference>
<dbReference type="InterPro" id="IPR020568">
    <property type="entry name" value="Ribosomal_Su5_D2-typ_SF"/>
</dbReference>
<keyword evidence="10" id="KW-0342">GTP-binding</keyword>
<dbReference type="Pfam" id="PF03764">
    <property type="entry name" value="EFG_IV"/>
    <property type="match status" value="1"/>
</dbReference>
<dbReference type="InterPro" id="IPR027417">
    <property type="entry name" value="P-loop_NTPase"/>
</dbReference>
<dbReference type="Gene3D" id="3.30.230.10">
    <property type="match status" value="1"/>
</dbReference>
<dbReference type="SUPFAM" id="SSF53649">
    <property type="entry name" value="Alkaline phosphatase-like"/>
    <property type="match status" value="1"/>
</dbReference>
<keyword evidence="19" id="KW-1185">Reference proteome</keyword>
<evidence type="ECO:0000256" key="12">
    <source>
        <dbReference type="ARBA" id="ARBA00023242"/>
    </source>
</evidence>
<comment type="function">
    <text evidence="15">Required for pre-mRNA splicing as component of the spliceosome, including pre-catalytic, catalytic and post-catalytic spliceosomal complexes. Component of the U5 snRNP and the U4/U6-U5 tri-snRNP complex, a building block of the spliceosome. As a component of the minor spliceosome, involved in the splicing of U12-type introns in pre-mRNAs.</text>
</comment>
<evidence type="ECO:0000259" key="17">
    <source>
        <dbReference type="PROSITE" id="PS51722"/>
    </source>
</evidence>
<dbReference type="FunFam" id="3.90.1430.10:FF:000001">
    <property type="entry name" value="116 kDa U5 small nuclear ribonucleoprotein component"/>
    <property type="match status" value="1"/>
</dbReference>
<dbReference type="SMART" id="SM00889">
    <property type="entry name" value="EFG_IV"/>
    <property type="match status" value="1"/>
</dbReference>
<dbReference type="Pfam" id="PF00009">
    <property type="entry name" value="GTP_EFTU"/>
    <property type="match status" value="1"/>
</dbReference>
<dbReference type="GO" id="GO:0071007">
    <property type="term" value="C:U2-type catalytic step 2 spliceosome"/>
    <property type="evidence" value="ECO:0007669"/>
    <property type="project" value="TreeGrafter"/>
</dbReference>
<reference evidence="18 19" key="1">
    <citation type="submission" date="2015-05" db="EMBL/GenBank/DDBJ databases">
        <title>Distinctive expansion of gene families associated with plant cell wall degradation and secondary metabolism in the genomes of grapevine trunk pathogens.</title>
        <authorList>
            <person name="Lawrence D.P."/>
            <person name="Travadon R."/>
            <person name="Rolshausen P.E."/>
            <person name="Baumgartner K."/>
        </authorList>
    </citation>
    <scope>NUCLEOTIDE SEQUENCE [LARGE SCALE GENOMIC DNA]</scope>
    <source>
        <strain evidence="18">UCRPC4</strain>
    </source>
</reference>
<dbReference type="InterPro" id="IPR044121">
    <property type="entry name" value="Snu114_GTP-bd"/>
</dbReference>
<evidence type="ECO:0000256" key="8">
    <source>
        <dbReference type="ARBA" id="ARBA00022917"/>
    </source>
</evidence>
<organism evidence="18 19">
    <name type="scientific">Phaeomoniella chlamydospora</name>
    <name type="common">Phaeoacremonium chlamydosporum</name>
    <dbReference type="NCBI Taxonomy" id="158046"/>
    <lineage>
        <taxon>Eukaryota</taxon>
        <taxon>Fungi</taxon>
        <taxon>Dikarya</taxon>
        <taxon>Ascomycota</taxon>
        <taxon>Pezizomycotina</taxon>
        <taxon>Eurotiomycetes</taxon>
        <taxon>Chaetothyriomycetidae</taxon>
        <taxon>Phaeomoniellales</taxon>
        <taxon>Phaeomoniellaceae</taxon>
        <taxon>Phaeomoniella</taxon>
    </lineage>
</organism>
<evidence type="ECO:0000256" key="9">
    <source>
        <dbReference type="ARBA" id="ARBA00023128"/>
    </source>
</evidence>
<dbReference type="PROSITE" id="PS51722">
    <property type="entry name" value="G_TR_2"/>
    <property type="match status" value="1"/>
</dbReference>
<dbReference type="GO" id="GO:0000398">
    <property type="term" value="P:mRNA splicing, via spliceosome"/>
    <property type="evidence" value="ECO:0007669"/>
    <property type="project" value="TreeGrafter"/>
</dbReference>
<keyword evidence="5" id="KW-0507">mRNA processing</keyword>
<dbReference type="Gene3D" id="2.40.30.10">
    <property type="entry name" value="Translation factors"/>
    <property type="match status" value="1"/>
</dbReference>
<accession>A0A0G2E3P1</accession>
<dbReference type="GO" id="GO:0005525">
    <property type="term" value="F:GTP binding"/>
    <property type="evidence" value="ECO:0007669"/>
    <property type="project" value="UniProtKB-KW"/>
</dbReference>
<dbReference type="SMART" id="SM00838">
    <property type="entry name" value="EFG_C"/>
    <property type="match status" value="1"/>
</dbReference>
<dbReference type="CDD" id="cd01683">
    <property type="entry name" value="EF2_IV_snRNP"/>
    <property type="match status" value="1"/>
</dbReference>
<comment type="caution">
    <text evidence="18">The sequence shown here is derived from an EMBL/GenBank/DDBJ whole genome shotgun (WGS) entry which is preliminary data.</text>
</comment>
<dbReference type="SUPFAM" id="SSF54211">
    <property type="entry name" value="Ribosomal protein S5 domain 2-like"/>
    <property type="match status" value="1"/>
</dbReference>
<dbReference type="InterPro" id="IPR002591">
    <property type="entry name" value="Phosphodiest/P_Trfase"/>
</dbReference>
<dbReference type="FunFam" id="3.40.50.300:FF:001452">
    <property type="entry name" value="U5 small nuclear ribonucleoprotein component"/>
    <property type="match status" value="1"/>
</dbReference>
<dbReference type="InterPro" id="IPR009000">
    <property type="entry name" value="Transl_B-barrel_sf"/>
</dbReference>
<dbReference type="Gene3D" id="3.40.720.10">
    <property type="entry name" value="Alkaline Phosphatase, subunit A"/>
    <property type="match status" value="1"/>
</dbReference>
<dbReference type="InterPro" id="IPR035655">
    <property type="entry name" value="U5-116kDa_C"/>
</dbReference>
<dbReference type="FunFam" id="3.30.1360.180:FF:000003">
    <property type="entry name" value="Type I phosphodiesterase/nucleotide pyrophosphatase family protein"/>
    <property type="match status" value="1"/>
</dbReference>
<dbReference type="Pfam" id="PF01663">
    <property type="entry name" value="Phosphodiest"/>
    <property type="match status" value="1"/>
</dbReference>
<dbReference type="FunFam" id="3.30.70.870:FF:000002">
    <property type="entry name" value="Translation elongation factor 2"/>
    <property type="match status" value="1"/>
</dbReference>
<evidence type="ECO:0000256" key="2">
    <source>
        <dbReference type="ARBA" id="ARBA00004496"/>
    </source>
</evidence>
<evidence type="ECO:0000256" key="13">
    <source>
        <dbReference type="ARBA" id="ARBA00024731"/>
    </source>
</evidence>
<dbReference type="InterPro" id="IPR041095">
    <property type="entry name" value="EFG_II"/>
</dbReference>
<dbReference type="NCBIfam" id="TIGR00231">
    <property type="entry name" value="small_GTP"/>
    <property type="match status" value="1"/>
</dbReference>
<comment type="function">
    <text evidence="13">Catalyzes the GTP-dependent ribosomal translocation step during translation elongation. During this step, the ribosome changes from the pre-translocational (PRE) to the post-translocational (POST) state as the newly formed A-site-bound peptidyl-tRNA and P-site-bound deacylated tRNA move to the P and E sites, respectively. Catalyzes the coordinated movement of the two tRNA molecules, the mRNA and conformational changes in the ribosome.</text>
</comment>
<evidence type="ECO:0000256" key="14">
    <source>
        <dbReference type="ARBA" id="ARBA00031432"/>
    </source>
</evidence>
<keyword evidence="11" id="KW-0508">mRNA splicing</keyword>
<dbReference type="InterPro" id="IPR005517">
    <property type="entry name" value="Transl_elong_EFG/EF2_IV"/>
</dbReference>
<evidence type="ECO:0000256" key="10">
    <source>
        <dbReference type="ARBA" id="ARBA00023134"/>
    </source>
</evidence>
<dbReference type="Gene3D" id="3.90.1430.10">
    <property type="entry name" value="Yeast translation eEF2 (G' domain)"/>
    <property type="match status" value="1"/>
</dbReference>
<protein>
    <recommendedName>
        <fullName evidence="4">116 kDa U5 small nuclear ribonucleoprotein component</fullName>
    </recommendedName>
    <alternativeName>
        <fullName evidence="3">Elongation factor 2</fullName>
    </alternativeName>
    <alternativeName>
        <fullName evidence="14">U5 snRNP-specific protein, 116 kDa</fullName>
    </alternativeName>
</protein>
<evidence type="ECO:0000256" key="5">
    <source>
        <dbReference type="ARBA" id="ARBA00022664"/>
    </source>
</evidence>
<evidence type="ECO:0000313" key="18">
    <source>
        <dbReference type="EMBL" id="KKY17339.1"/>
    </source>
</evidence>
<dbReference type="GO" id="GO:0030623">
    <property type="term" value="F:U5 snRNA binding"/>
    <property type="evidence" value="ECO:0007669"/>
    <property type="project" value="TreeGrafter"/>
</dbReference>
<evidence type="ECO:0000313" key="19">
    <source>
        <dbReference type="Proteomes" id="UP000053317"/>
    </source>
</evidence>
<dbReference type="CDD" id="cd04098">
    <property type="entry name" value="eEF2_C_snRNP"/>
    <property type="match status" value="1"/>
</dbReference>
<dbReference type="Gene3D" id="3.30.70.240">
    <property type="match status" value="1"/>
</dbReference>
<dbReference type="Gene3D" id="3.40.50.300">
    <property type="entry name" value="P-loop containing nucleotide triphosphate hydrolases"/>
    <property type="match status" value="1"/>
</dbReference>
<dbReference type="GO" id="GO:0005829">
    <property type="term" value="C:cytosol"/>
    <property type="evidence" value="ECO:0007669"/>
    <property type="project" value="TreeGrafter"/>
</dbReference>
<dbReference type="Proteomes" id="UP000053317">
    <property type="component" value="Unassembled WGS sequence"/>
</dbReference>
<dbReference type="FunFam" id="3.30.230.10:FF:000009">
    <property type="entry name" value="116 kDa U5 small nuclear ribonucleoprotein component"/>
    <property type="match status" value="1"/>
</dbReference>
<dbReference type="CDD" id="cd04090">
    <property type="entry name" value="EF2_II_snRNP"/>
    <property type="match status" value="1"/>
</dbReference>